<dbReference type="Proteomes" id="UP000184123">
    <property type="component" value="Unassembled WGS sequence"/>
</dbReference>
<evidence type="ECO:0000313" key="3">
    <source>
        <dbReference type="EMBL" id="GEN25999.1"/>
    </source>
</evidence>
<dbReference type="PANTHER" id="PTHR48207:SF3">
    <property type="entry name" value="SUCCINATE--HYDROXYMETHYLGLUTARATE COA-TRANSFERASE"/>
    <property type="match status" value="1"/>
</dbReference>
<evidence type="ECO:0000313" key="6">
    <source>
        <dbReference type="Proteomes" id="UP000321726"/>
    </source>
</evidence>
<name>A0A1M7MRA2_9GAMM</name>
<sequence length="429" mass="46364">MHKFSQPGSVTEGAATGRTTPAPLAGVTVLDMSRVLAGPWCGQLLADLGARVIKIEHPERGDDTRGWGPPWHCRERHHHRERQEGQENLEDPERQAAYYLCANRGKQSLAVDIASESGQQLIHALARGADIVLENFKVGGLARYGLDAESLRRTNPALIVCSITGFGQDGPYAHRAGYDFMIQAMGGLMSLTGEADGMPMKTGVAITDVMTGLYATIGVLAALNQRRESGEGSHIDLALLDVQVATLANQALNALVSGQAPERHGNAHPNIVPYQAFACADGHLVLTVGNDGQFARLARLLGHAEWCEGPWATNEGRVAWRKELVPLVQAELLKRGREEWLAEFEALGIPAGPIHTLPEVLSDPQVQHREMARQLDGVPQVANPLRFNGVSATGQQPPPGLGEHSERILTEMGLSAADIQRLREEGVVR</sequence>
<feature type="region of interest" description="Disordered" evidence="2">
    <location>
        <begin position="1"/>
        <end position="22"/>
    </location>
</feature>
<dbReference type="STRING" id="44933.SAMN05660971_04314"/>
<dbReference type="PANTHER" id="PTHR48207">
    <property type="entry name" value="SUCCINATE--HYDROXYMETHYLGLUTARATE COA-TRANSFERASE"/>
    <property type="match status" value="1"/>
</dbReference>
<dbReference type="RefSeq" id="WP_073437280.1">
    <property type="nucleotide sequence ID" value="NZ_BJXU01000182.1"/>
</dbReference>
<protein>
    <submittedName>
        <fullName evidence="3">CoA transferase</fullName>
    </submittedName>
    <submittedName>
        <fullName evidence="4">Crotonobetainyl-CoA:carnitine CoA-transferase CaiB</fullName>
    </submittedName>
</protein>
<keyword evidence="1 4" id="KW-0808">Transferase</keyword>
<dbReference type="GO" id="GO:0008410">
    <property type="term" value="F:CoA-transferase activity"/>
    <property type="evidence" value="ECO:0007669"/>
    <property type="project" value="TreeGrafter"/>
</dbReference>
<dbReference type="AlphaFoldDB" id="A0A1M7MRA2"/>
<proteinExistence type="predicted"/>
<dbReference type="Proteomes" id="UP000321726">
    <property type="component" value="Unassembled WGS sequence"/>
</dbReference>
<dbReference type="SUPFAM" id="SSF89796">
    <property type="entry name" value="CoA-transferase family III (CaiB/BaiF)"/>
    <property type="match status" value="1"/>
</dbReference>
<dbReference type="InterPro" id="IPR023606">
    <property type="entry name" value="CoA-Trfase_III_dom_1_sf"/>
</dbReference>
<dbReference type="EMBL" id="FRCA01000019">
    <property type="protein sequence ID" value="SHM93614.1"/>
    <property type="molecule type" value="Genomic_DNA"/>
</dbReference>
<dbReference type="Gene3D" id="3.30.1540.10">
    <property type="entry name" value="formyl-coa transferase, domain 3"/>
    <property type="match status" value="1"/>
</dbReference>
<dbReference type="EMBL" id="BJXU01000182">
    <property type="protein sequence ID" value="GEN25999.1"/>
    <property type="molecule type" value="Genomic_DNA"/>
</dbReference>
<reference evidence="3 6" key="2">
    <citation type="submission" date="2019-07" db="EMBL/GenBank/DDBJ databases">
        <title>Whole genome shotgun sequence of Halomonas cupida NBRC 102219.</title>
        <authorList>
            <person name="Hosoyama A."/>
            <person name="Uohara A."/>
            <person name="Ohji S."/>
            <person name="Ichikawa N."/>
        </authorList>
    </citation>
    <scope>NUCLEOTIDE SEQUENCE [LARGE SCALE GENOMIC DNA]</scope>
    <source>
        <strain evidence="3 6">NBRC 102219</strain>
    </source>
</reference>
<keyword evidence="6" id="KW-1185">Reference proteome</keyword>
<dbReference type="InterPro" id="IPR044855">
    <property type="entry name" value="CoA-Trfase_III_dom3_sf"/>
</dbReference>
<dbReference type="Pfam" id="PF02515">
    <property type="entry name" value="CoA_transf_3"/>
    <property type="match status" value="1"/>
</dbReference>
<evidence type="ECO:0000313" key="5">
    <source>
        <dbReference type="Proteomes" id="UP000184123"/>
    </source>
</evidence>
<accession>A0A1M7MRA2</accession>
<evidence type="ECO:0000256" key="2">
    <source>
        <dbReference type="SAM" id="MobiDB-lite"/>
    </source>
</evidence>
<dbReference type="InterPro" id="IPR003673">
    <property type="entry name" value="CoA-Trfase_fam_III"/>
</dbReference>
<evidence type="ECO:0000313" key="4">
    <source>
        <dbReference type="EMBL" id="SHM93614.1"/>
    </source>
</evidence>
<dbReference type="OrthoDB" id="9058532at2"/>
<reference evidence="4 5" key="1">
    <citation type="submission" date="2016-11" db="EMBL/GenBank/DDBJ databases">
        <authorList>
            <person name="Jaros S."/>
            <person name="Januszkiewicz K."/>
            <person name="Wedrychowicz H."/>
        </authorList>
    </citation>
    <scope>NUCLEOTIDE SEQUENCE [LARGE SCALE GENOMIC DNA]</scope>
    <source>
        <strain evidence="4 5">DSM 4740</strain>
    </source>
</reference>
<dbReference type="InterPro" id="IPR050483">
    <property type="entry name" value="CoA-transferase_III_domain"/>
</dbReference>
<dbReference type="Gene3D" id="3.40.50.10540">
    <property type="entry name" value="Crotonobetainyl-coa:carnitine coa-transferase, domain 1"/>
    <property type="match status" value="1"/>
</dbReference>
<gene>
    <name evidence="3" type="ORF">HCU01_39480</name>
    <name evidence="4" type="ORF">SAMN05660971_04314</name>
</gene>
<evidence type="ECO:0000256" key="1">
    <source>
        <dbReference type="ARBA" id="ARBA00022679"/>
    </source>
</evidence>
<organism evidence="4 5">
    <name type="scientific">Halomonas cupida</name>
    <dbReference type="NCBI Taxonomy" id="44933"/>
    <lineage>
        <taxon>Bacteria</taxon>
        <taxon>Pseudomonadati</taxon>
        <taxon>Pseudomonadota</taxon>
        <taxon>Gammaproteobacteria</taxon>
        <taxon>Oceanospirillales</taxon>
        <taxon>Halomonadaceae</taxon>
        <taxon>Halomonas</taxon>
    </lineage>
</organism>